<dbReference type="OrthoDB" id="9800445at2"/>
<gene>
    <name evidence="6" type="ORF">DBT_1478</name>
</gene>
<dbReference type="RefSeq" id="WP_067618327.1">
    <property type="nucleotide sequence ID" value="NZ_MAGO01000007.1"/>
</dbReference>
<dbReference type="SUPFAM" id="SSF54862">
    <property type="entry name" value="4Fe-4S ferredoxins"/>
    <property type="match status" value="1"/>
</dbReference>
<name>A0A1B9F4Z4_9BACT</name>
<keyword evidence="3" id="KW-0408">Iron</keyword>
<feature type="domain" description="4Fe-4S ferredoxin-type" evidence="5">
    <location>
        <begin position="38"/>
        <end position="67"/>
    </location>
</feature>
<keyword evidence="7" id="KW-1185">Reference proteome</keyword>
<dbReference type="InterPro" id="IPR011802">
    <property type="entry name" value="AprB"/>
</dbReference>
<dbReference type="InterPro" id="IPR050572">
    <property type="entry name" value="Fe-S_Ferredoxin"/>
</dbReference>
<accession>A0A1B9F4Z4</accession>
<dbReference type="PATRIC" id="fig|1156395.6.peg.1491"/>
<keyword evidence="2" id="KW-0479">Metal-binding</keyword>
<dbReference type="Pfam" id="PF12139">
    <property type="entry name" value="APS-reductase_C"/>
    <property type="match status" value="1"/>
</dbReference>
<dbReference type="InterPro" id="IPR022738">
    <property type="entry name" value="AprB_C"/>
</dbReference>
<feature type="domain" description="4Fe-4S ferredoxin-type" evidence="5">
    <location>
        <begin position="1"/>
        <end position="35"/>
    </location>
</feature>
<comment type="caution">
    <text evidence="6">The sequence shown here is derived from an EMBL/GenBank/DDBJ whole genome shotgun (WGS) entry which is preliminary data.</text>
</comment>
<dbReference type="PANTHER" id="PTHR43687:SF1">
    <property type="entry name" value="FERREDOXIN III"/>
    <property type="match status" value="1"/>
</dbReference>
<evidence type="ECO:0000256" key="3">
    <source>
        <dbReference type="ARBA" id="ARBA00023004"/>
    </source>
</evidence>
<dbReference type="GO" id="GO:0046872">
    <property type="term" value="F:metal ion binding"/>
    <property type="evidence" value="ECO:0007669"/>
    <property type="project" value="UniProtKB-KW"/>
</dbReference>
<reference evidence="6 7" key="1">
    <citation type="submission" date="2016-06" db="EMBL/GenBank/DDBJ databases">
        <title>Respiratory ammonification of nitrate coupled to the oxidation of elemental sulfur in deep-sea autotrophic thermophilic bacteria.</title>
        <authorList>
            <person name="Slobodkina G.B."/>
            <person name="Mardanov A.V."/>
            <person name="Ravin N.V."/>
            <person name="Frolova A.A."/>
            <person name="Viryasiv M.B."/>
            <person name="Chernyh N.A."/>
            <person name="Bonch-Osmolovskaya E.A."/>
            <person name="Slobodkin A.I."/>
        </authorList>
    </citation>
    <scope>NUCLEOTIDE SEQUENCE [LARGE SCALE GENOMIC DNA]</scope>
    <source>
        <strain evidence="6 7">S69</strain>
    </source>
</reference>
<keyword evidence="4" id="KW-0411">Iron-sulfur</keyword>
<protein>
    <submittedName>
        <fullName evidence="6">Adenylylsulfate reductase beta-subunit</fullName>
    </submittedName>
</protein>
<dbReference type="InterPro" id="IPR017896">
    <property type="entry name" value="4Fe4S_Fe-S-bd"/>
</dbReference>
<evidence type="ECO:0000256" key="4">
    <source>
        <dbReference type="ARBA" id="ARBA00023014"/>
    </source>
</evidence>
<dbReference type="Proteomes" id="UP000093080">
    <property type="component" value="Unassembled WGS sequence"/>
</dbReference>
<dbReference type="AlphaFoldDB" id="A0A1B9F4Z4"/>
<evidence type="ECO:0000256" key="1">
    <source>
        <dbReference type="ARBA" id="ARBA00022485"/>
    </source>
</evidence>
<dbReference type="Gene3D" id="6.20.260.10">
    <property type="entry name" value="Adenylylsulphate reductase, beta subunit, C-terminal domain"/>
    <property type="match status" value="1"/>
</dbReference>
<dbReference type="EMBL" id="MAGO01000007">
    <property type="protein sequence ID" value="OCC14992.1"/>
    <property type="molecule type" value="Genomic_DNA"/>
</dbReference>
<sequence length="148" mass="16536">MPSFVNPEKCDGCKGGEKTACMYICPNDLMVLNPDAMRAYNQEPDQCWECYSCVKICPQGAIEVRHYADIAPMGGYVQPMRGTDSIMWTVKFRNGNMKRFKFPIRTTPEGSIKPYDGKPSPGADQLDNELLFTETEGGRATCKPSDFS</sequence>
<dbReference type="NCBIfam" id="TIGR02060">
    <property type="entry name" value="aprB"/>
    <property type="match status" value="1"/>
</dbReference>
<dbReference type="Pfam" id="PF12838">
    <property type="entry name" value="Fer4_7"/>
    <property type="match status" value="1"/>
</dbReference>
<evidence type="ECO:0000259" key="5">
    <source>
        <dbReference type="PROSITE" id="PS51379"/>
    </source>
</evidence>
<dbReference type="InterPro" id="IPR038465">
    <property type="entry name" value="APS_reduc_Bsu_C_sf"/>
</dbReference>
<dbReference type="STRING" id="1156395.DBT_1478"/>
<proteinExistence type="predicted"/>
<evidence type="ECO:0000313" key="6">
    <source>
        <dbReference type="EMBL" id="OCC14992.1"/>
    </source>
</evidence>
<dbReference type="PROSITE" id="PS00198">
    <property type="entry name" value="4FE4S_FER_1"/>
    <property type="match status" value="1"/>
</dbReference>
<dbReference type="PROSITE" id="PS51379">
    <property type="entry name" value="4FE4S_FER_2"/>
    <property type="match status" value="2"/>
</dbReference>
<keyword evidence="1" id="KW-0004">4Fe-4S</keyword>
<dbReference type="Gene3D" id="3.30.70.20">
    <property type="match status" value="1"/>
</dbReference>
<dbReference type="InterPro" id="IPR017900">
    <property type="entry name" value="4Fe4S_Fe_S_CS"/>
</dbReference>
<dbReference type="GO" id="GO:0051539">
    <property type="term" value="F:4 iron, 4 sulfur cluster binding"/>
    <property type="evidence" value="ECO:0007669"/>
    <property type="project" value="UniProtKB-KW"/>
</dbReference>
<organism evidence="6 7">
    <name type="scientific">Dissulfuribacter thermophilus</name>
    <dbReference type="NCBI Taxonomy" id="1156395"/>
    <lineage>
        <taxon>Bacteria</taxon>
        <taxon>Pseudomonadati</taxon>
        <taxon>Thermodesulfobacteriota</taxon>
        <taxon>Dissulfuribacteria</taxon>
        <taxon>Dissulfuribacterales</taxon>
        <taxon>Dissulfuribacteraceae</taxon>
        <taxon>Dissulfuribacter</taxon>
    </lineage>
</organism>
<evidence type="ECO:0000313" key="7">
    <source>
        <dbReference type="Proteomes" id="UP000093080"/>
    </source>
</evidence>
<dbReference type="PANTHER" id="PTHR43687">
    <property type="entry name" value="ADENYLYLSULFATE REDUCTASE, BETA SUBUNIT"/>
    <property type="match status" value="1"/>
</dbReference>
<evidence type="ECO:0000256" key="2">
    <source>
        <dbReference type="ARBA" id="ARBA00022723"/>
    </source>
</evidence>